<sequence>MWPNLVQKKGLKVEATIPVARPQVSKLYDLKIQNSAGDRTSLDAPPHVDPQPPWIRCFPGCLQIDH</sequence>
<dbReference type="EMBL" id="JAQIZT010000005">
    <property type="protein sequence ID" value="KAJ6997367.1"/>
    <property type="molecule type" value="Genomic_DNA"/>
</dbReference>
<accession>A0AAD6W334</accession>
<protein>
    <submittedName>
        <fullName evidence="1">Uncharacterized protein</fullName>
    </submittedName>
</protein>
<comment type="caution">
    <text evidence="1">The sequence shown here is derived from an EMBL/GenBank/DDBJ whole genome shotgun (WGS) entry which is preliminary data.</text>
</comment>
<keyword evidence="2" id="KW-1185">Reference proteome</keyword>
<evidence type="ECO:0000313" key="2">
    <source>
        <dbReference type="Proteomes" id="UP001164929"/>
    </source>
</evidence>
<reference evidence="1" key="1">
    <citation type="journal article" date="2023" name="Mol. Ecol. Resour.">
        <title>Chromosome-level genome assembly of a triploid poplar Populus alba 'Berolinensis'.</title>
        <authorList>
            <person name="Chen S."/>
            <person name="Yu Y."/>
            <person name="Wang X."/>
            <person name="Wang S."/>
            <person name="Zhang T."/>
            <person name="Zhou Y."/>
            <person name="He R."/>
            <person name="Meng N."/>
            <person name="Wang Y."/>
            <person name="Liu W."/>
            <person name="Liu Z."/>
            <person name="Liu J."/>
            <person name="Guo Q."/>
            <person name="Huang H."/>
            <person name="Sederoff R.R."/>
            <person name="Wang G."/>
            <person name="Qu G."/>
            <person name="Chen S."/>
        </authorList>
    </citation>
    <scope>NUCLEOTIDE SEQUENCE</scope>
    <source>
        <strain evidence="1">SC-2020</strain>
    </source>
</reference>
<dbReference type="Proteomes" id="UP001164929">
    <property type="component" value="Chromosome 5"/>
</dbReference>
<name>A0AAD6W334_9ROSI</name>
<gene>
    <name evidence="1" type="ORF">NC653_013815</name>
</gene>
<proteinExistence type="predicted"/>
<organism evidence="1 2">
    <name type="scientific">Populus alba x Populus x berolinensis</name>
    <dbReference type="NCBI Taxonomy" id="444605"/>
    <lineage>
        <taxon>Eukaryota</taxon>
        <taxon>Viridiplantae</taxon>
        <taxon>Streptophyta</taxon>
        <taxon>Embryophyta</taxon>
        <taxon>Tracheophyta</taxon>
        <taxon>Spermatophyta</taxon>
        <taxon>Magnoliopsida</taxon>
        <taxon>eudicotyledons</taxon>
        <taxon>Gunneridae</taxon>
        <taxon>Pentapetalae</taxon>
        <taxon>rosids</taxon>
        <taxon>fabids</taxon>
        <taxon>Malpighiales</taxon>
        <taxon>Salicaceae</taxon>
        <taxon>Saliceae</taxon>
        <taxon>Populus</taxon>
    </lineage>
</organism>
<evidence type="ECO:0000313" key="1">
    <source>
        <dbReference type="EMBL" id="KAJ6997367.1"/>
    </source>
</evidence>
<dbReference type="AlphaFoldDB" id="A0AAD6W334"/>